<dbReference type="RefSeq" id="WP_152224919.1">
    <property type="nucleotide sequence ID" value="NZ_BAAALV010000002.1"/>
</dbReference>
<dbReference type="InterPro" id="IPR017946">
    <property type="entry name" value="PLC-like_Pdiesterase_TIM-brl"/>
</dbReference>
<dbReference type="PROSITE" id="PS51704">
    <property type="entry name" value="GP_PDE"/>
    <property type="match status" value="1"/>
</dbReference>
<evidence type="ECO:0000259" key="1">
    <source>
        <dbReference type="PROSITE" id="PS51704"/>
    </source>
</evidence>
<dbReference type="InterPro" id="IPR030395">
    <property type="entry name" value="GP_PDE_dom"/>
</dbReference>
<dbReference type="SUPFAM" id="SSF51695">
    <property type="entry name" value="PLC-like phosphodiesterases"/>
    <property type="match status" value="1"/>
</dbReference>
<accession>A0ABN2NWQ7</accession>
<dbReference type="Proteomes" id="UP001500784">
    <property type="component" value="Unassembled WGS sequence"/>
</dbReference>
<reference evidence="2 3" key="1">
    <citation type="journal article" date="2019" name="Int. J. Syst. Evol. Microbiol.">
        <title>The Global Catalogue of Microorganisms (GCM) 10K type strain sequencing project: providing services to taxonomists for standard genome sequencing and annotation.</title>
        <authorList>
            <consortium name="The Broad Institute Genomics Platform"/>
            <consortium name="The Broad Institute Genome Sequencing Center for Infectious Disease"/>
            <person name="Wu L."/>
            <person name="Ma J."/>
        </authorList>
    </citation>
    <scope>NUCLEOTIDE SEQUENCE [LARGE SCALE GENOMIC DNA]</scope>
    <source>
        <strain evidence="2 3">JCM 13316</strain>
    </source>
</reference>
<dbReference type="PANTHER" id="PTHR46211:SF13">
    <property type="entry name" value="GLYCEROPHOSPHODIESTER PHOSPHODIESTERASE 1-RELATED"/>
    <property type="match status" value="1"/>
</dbReference>
<dbReference type="Pfam" id="PF03009">
    <property type="entry name" value="GDPD"/>
    <property type="match status" value="1"/>
</dbReference>
<evidence type="ECO:0000313" key="2">
    <source>
        <dbReference type="EMBL" id="GAA1905589.1"/>
    </source>
</evidence>
<dbReference type="Gene3D" id="3.20.20.190">
    <property type="entry name" value="Phosphatidylinositol (PI) phosphodiesterase"/>
    <property type="match status" value="1"/>
</dbReference>
<keyword evidence="3" id="KW-1185">Reference proteome</keyword>
<proteinExistence type="predicted"/>
<organism evidence="2 3">
    <name type="scientific">Arthrobacter gandavensis</name>
    <dbReference type="NCBI Taxonomy" id="169960"/>
    <lineage>
        <taxon>Bacteria</taxon>
        <taxon>Bacillati</taxon>
        <taxon>Actinomycetota</taxon>
        <taxon>Actinomycetes</taxon>
        <taxon>Micrococcales</taxon>
        <taxon>Micrococcaceae</taxon>
        <taxon>Arthrobacter</taxon>
    </lineage>
</organism>
<dbReference type="PANTHER" id="PTHR46211">
    <property type="entry name" value="GLYCEROPHOSPHORYL DIESTER PHOSPHODIESTERASE"/>
    <property type="match status" value="1"/>
</dbReference>
<gene>
    <name evidence="2" type="ORF">GCM10009688_06990</name>
</gene>
<protein>
    <submittedName>
        <fullName evidence="2">Glycerophosphodiester phosphodiesterase</fullName>
    </submittedName>
</protein>
<name>A0ABN2NWQ7_9MICC</name>
<comment type="caution">
    <text evidence="2">The sequence shown here is derived from an EMBL/GenBank/DDBJ whole genome shotgun (WGS) entry which is preliminary data.</text>
</comment>
<dbReference type="EMBL" id="BAAALV010000002">
    <property type="protein sequence ID" value="GAA1905589.1"/>
    <property type="molecule type" value="Genomic_DNA"/>
</dbReference>
<sequence>MQPKIYAHRGASGQYAEHTRAAYLQALEEGADGVECDVHLSSDLEPVLLHDSVLDRTSNGTGPVSGHTLEQLRSLDFSSWKGVEIPADRGSAAEQFLTLAELLDLLLAAGRDVGLAVEFKQPGPFGLRLEDTVLSLLASRGWDAATSRLANIHVSFMSFSPESVAHLRRSVDAEFVCQLVSDVGAAAIAETAAVLPEGSDARAVLEEGLGQALSLLAAGTAGIAGPGVEYIHSHPGTVGDWVKSGRTVRAWTVDEPADAEFAYALGVREFTTNHPARMRRILDDLTGSGTGTAPQP</sequence>
<evidence type="ECO:0000313" key="3">
    <source>
        <dbReference type="Proteomes" id="UP001500784"/>
    </source>
</evidence>
<feature type="domain" description="GP-PDE" evidence="1">
    <location>
        <begin position="3"/>
        <end position="282"/>
    </location>
</feature>